<protein>
    <submittedName>
        <fullName evidence="1">Uncharacterized protein</fullName>
    </submittedName>
</protein>
<accession>A0ABD1ZLS8</accession>
<evidence type="ECO:0000313" key="1">
    <source>
        <dbReference type="EMBL" id="KAL2651049.1"/>
    </source>
</evidence>
<organism evidence="1 2">
    <name type="scientific">Riccia fluitans</name>
    <dbReference type="NCBI Taxonomy" id="41844"/>
    <lineage>
        <taxon>Eukaryota</taxon>
        <taxon>Viridiplantae</taxon>
        <taxon>Streptophyta</taxon>
        <taxon>Embryophyta</taxon>
        <taxon>Marchantiophyta</taxon>
        <taxon>Marchantiopsida</taxon>
        <taxon>Marchantiidae</taxon>
        <taxon>Marchantiales</taxon>
        <taxon>Ricciaceae</taxon>
        <taxon>Riccia</taxon>
    </lineage>
</organism>
<evidence type="ECO:0000313" key="2">
    <source>
        <dbReference type="Proteomes" id="UP001605036"/>
    </source>
</evidence>
<gene>
    <name evidence="1" type="ORF">R1flu_019177</name>
</gene>
<dbReference type="Proteomes" id="UP001605036">
    <property type="component" value="Unassembled WGS sequence"/>
</dbReference>
<comment type="caution">
    <text evidence="1">The sequence shown here is derived from an EMBL/GenBank/DDBJ whole genome shotgun (WGS) entry which is preliminary data.</text>
</comment>
<reference evidence="1 2" key="1">
    <citation type="submission" date="2024-09" db="EMBL/GenBank/DDBJ databases">
        <title>Chromosome-scale assembly of Riccia fluitans.</title>
        <authorList>
            <person name="Paukszto L."/>
            <person name="Sawicki J."/>
            <person name="Karawczyk K."/>
            <person name="Piernik-Szablinska J."/>
            <person name="Szczecinska M."/>
            <person name="Mazdziarz M."/>
        </authorList>
    </citation>
    <scope>NUCLEOTIDE SEQUENCE [LARGE SCALE GENOMIC DNA]</scope>
    <source>
        <strain evidence="1">Rf_01</strain>
        <tissue evidence="1">Aerial parts of the thallus</tissue>
    </source>
</reference>
<keyword evidence="2" id="KW-1185">Reference proteome</keyword>
<dbReference type="EMBL" id="JBHFFA010000001">
    <property type="protein sequence ID" value="KAL2651049.1"/>
    <property type="molecule type" value="Genomic_DNA"/>
</dbReference>
<name>A0ABD1ZLS8_9MARC</name>
<dbReference type="AlphaFoldDB" id="A0ABD1ZLS8"/>
<sequence length="163" mass="17461">MVRQGSKGRGGWTRIPSLEDLIRLLMEGNSVAHFGRRERSETGGGSPARLPTSLGRASTALGLGGWCGSQFCFSLVAMVSCRAASRSFASCAPPRMVPPCVMLPRRPFVRSFGAISPFLLGVPPPGSVWQDHDRPMLGPLPVGQSVPSFGFPSSAWTRVFRSC</sequence>
<proteinExistence type="predicted"/>